<name>A0AAV7NJC9_PLEWA</name>
<evidence type="ECO:0000313" key="3">
    <source>
        <dbReference type="Proteomes" id="UP001066276"/>
    </source>
</evidence>
<protein>
    <submittedName>
        <fullName evidence="2">Uncharacterized protein</fullName>
    </submittedName>
</protein>
<dbReference type="Proteomes" id="UP001066276">
    <property type="component" value="Chromosome 8"/>
</dbReference>
<dbReference type="EMBL" id="JANPWB010000012">
    <property type="protein sequence ID" value="KAJ1115030.1"/>
    <property type="molecule type" value="Genomic_DNA"/>
</dbReference>
<organism evidence="2 3">
    <name type="scientific">Pleurodeles waltl</name>
    <name type="common">Iberian ribbed newt</name>
    <dbReference type="NCBI Taxonomy" id="8319"/>
    <lineage>
        <taxon>Eukaryota</taxon>
        <taxon>Metazoa</taxon>
        <taxon>Chordata</taxon>
        <taxon>Craniata</taxon>
        <taxon>Vertebrata</taxon>
        <taxon>Euteleostomi</taxon>
        <taxon>Amphibia</taxon>
        <taxon>Batrachia</taxon>
        <taxon>Caudata</taxon>
        <taxon>Salamandroidea</taxon>
        <taxon>Salamandridae</taxon>
        <taxon>Pleurodelinae</taxon>
        <taxon>Pleurodeles</taxon>
    </lineage>
</organism>
<accession>A0AAV7NJC9</accession>
<proteinExistence type="predicted"/>
<feature type="compositionally biased region" description="Low complexity" evidence="1">
    <location>
        <begin position="82"/>
        <end position="96"/>
    </location>
</feature>
<feature type="compositionally biased region" description="Basic residues" evidence="1">
    <location>
        <begin position="97"/>
        <end position="108"/>
    </location>
</feature>
<evidence type="ECO:0000256" key="1">
    <source>
        <dbReference type="SAM" id="MobiDB-lite"/>
    </source>
</evidence>
<keyword evidence="3" id="KW-1185">Reference proteome</keyword>
<comment type="caution">
    <text evidence="2">The sequence shown here is derived from an EMBL/GenBank/DDBJ whole genome shotgun (WGS) entry which is preliminary data.</text>
</comment>
<dbReference type="AlphaFoldDB" id="A0AAV7NJC9"/>
<evidence type="ECO:0000313" key="2">
    <source>
        <dbReference type="EMBL" id="KAJ1115030.1"/>
    </source>
</evidence>
<sequence>MGTRGAASHSGSESRTAPPGSHRSSGQGQYPAPRRQSRRPDHPSARPAGPGRVRAQCNAQLTGGNAPGAAGHTPGRHGSFNRRGVQQGTGGAAQTRRSVHRPARGASR</sequence>
<reference evidence="2" key="1">
    <citation type="journal article" date="2022" name="bioRxiv">
        <title>Sequencing and chromosome-scale assembly of the giantPleurodeles waltlgenome.</title>
        <authorList>
            <person name="Brown T."/>
            <person name="Elewa A."/>
            <person name="Iarovenko S."/>
            <person name="Subramanian E."/>
            <person name="Araus A.J."/>
            <person name="Petzold A."/>
            <person name="Susuki M."/>
            <person name="Suzuki K.-i.T."/>
            <person name="Hayashi T."/>
            <person name="Toyoda A."/>
            <person name="Oliveira C."/>
            <person name="Osipova E."/>
            <person name="Leigh N.D."/>
            <person name="Simon A."/>
            <person name="Yun M.H."/>
        </authorList>
    </citation>
    <scope>NUCLEOTIDE SEQUENCE</scope>
    <source>
        <strain evidence="2">20211129_DDA</strain>
        <tissue evidence="2">Liver</tissue>
    </source>
</reference>
<gene>
    <name evidence="2" type="ORF">NDU88_003258</name>
</gene>
<feature type="region of interest" description="Disordered" evidence="1">
    <location>
        <begin position="1"/>
        <end position="108"/>
    </location>
</feature>